<dbReference type="PROSITE" id="PS50178">
    <property type="entry name" value="ZF_FYVE"/>
    <property type="match status" value="1"/>
</dbReference>
<dbReference type="PANTHER" id="PTHR46591">
    <property type="entry name" value="ZINC FINGER FYVE DOMAIN-CONTAINING PROTEIN 26"/>
    <property type="match status" value="1"/>
</dbReference>
<dbReference type="InterPro" id="IPR017455">
    <property type="entry name" value="Znf_FYVE-rel"/>
</dbReference>
<proteinExistence type="predicted"/>
<dbReference type="STRING" id="37546.A0A1B0GDE9"/>
<evidence type="ECO:0000256" key="3">
    <source>
        <dbReference type="ARBA" id="ARBA00022771"/>
    </source>
</evidence>
<dbReference type="InterPro" id="IPR057946">
    <property type="entry name" value="TPR_ZFYVE26"/>
</dbReference>
<dbReference type="Proteomes" id="UP000092444">
    <property type="component" value="Unassembled WGS sequence"/>
</dbReference>
<dbReference type="Pfam" id="PF25569">
    <property type="entry name" value="TPR_ZFYVE26"/>
    <property type="match status" value="1"/>
</dbReference>
<dbReference type="Pfam" id="PF01363">
    <property type="entry name" value="FYVE"/>
    <property type="match status" value="1"/>
</dbReference>
<dbReference type="GO" id="GO:0005765">
    <property type="term" value="C:lysosomal membrane"/>
    <property type="evidence" value="ECO:0007669"/>
    <property type="project" value="TreeGrafter"/>
</dbReference>
<protein>
    <submittedName>
        <fullName evidence="7">FYVE-type domain-containing protein</fullName>
    </submittedName>
</protein>
<evidence type="ECO:0000256" key="4">
    <source>
        <dbReference type="ARBA" id="ARBA00022833"/>
    </source>
</evidence>
<feature type="domain" description="FYVE-type" evidence="6">
    <location>
        <begin position="1937"/>
        <end position="1998"/>
    </location>
</feature>
<evidence type="ECO:0000313" key="7">
    <source>
        <dbReference type="EnsemblMetazoa" id="GMOY011324-PA"/>
    </source>
</evidence>
<dbReference type="GO" id="GO:0005813">
    <property type="term" value="C:centrosome"/>
    <property type="evidence" value="ECO:0007669"/>
    <property type="project" value="TreeGrafter"/>
</dbReference>
<dbReference type="InterPro" id="IPR000306">
    <property type="entry name" value="Znf_FYVE"/>
</dbReference>
<dbReference type="InterPro" id="IPR011011">
    <property type="entry name" value="Znf_FYVE_PHD"/>
</dbReference>
<dbReference type="GO" id="GO:0000724">
    <property type="term" value="P:double-strand break repair via homologous recombination"/>
    <property type="evidence" value="ECO:0007669"/>
    <property type="project" value="InterPro"/>
</dbReference>
<dbReference type="Gene3D" id="3.30.40.10">
    <property type="entry name" value="Zinc/RING finger domain, C3HC4 (zinc finger)"/>
    <property type="match status" value="1"/>
</dbReference>
<dbReference type="GO" id="GO:0032465">
    <property type="term" value="P:regulation of cytokinesis"/>
    <property type="evidence" value="ECO:0007669"/>
    <property type="project" value="TreeGrafter"/>
</dbReference>
<evidence type="ECO:0000256" key="2">
    <source>
        <dbReference type="ARBA" id="ARBA00022723"/>
    </source>
</evidence>
<dbReference type="PANTHER" id="PTHR46591:SF1">
    <property type="entry name" value="ZINC FINGER FYVE DOMAIN-CONTAINING PROTEIN 26"/>
    <property type="match status" value="1"/>
</dbReference>
<dbReference type="GO" id="GO:0032266">
    <property type="term" value="F:phosphatidylinositol-3-phosphate binding"/>
    <property type="evidence" value="ECO:0007669"/>
    <property type="project" value="InterPro"/>
</dbReference>
<name>A0A1B0GDE9_GLOMM</name>
<dbReference type="InterPro" id="IPR028730">
    <property type="entry name" value="ZFYVE26"/>
</dbReference>
<evidence type="ECO:0000313" key="8">
    <source>
        <dbReference type="Proteomes" id="UP000092444"/>
    </source>
</evidence>
<dbReference type="GO" id="GO:0000281">
    <property type="term" value="P:mitotic cytokinesis"/>
    <property type="evidence" value="ECO:0007669"/>
    <property type="project" value="InterPro"/>
</dbReference>
<dbReference type="SMART" id="SM00064">
    <property type="entry name" value="FYVE"/>
    <property type="match status" value="1"/>
</dbReference>
<evidence type="ECO:0000259" key="6">
    <source>
        <dbReference type="PROSITE" id="PS50178"/>
    </source>
</evidence>
<organism evidence="7 8">
    <name type="scientific">Glossina morsitans morsitans</name>
    <name type="common">Savannah tsetse fly</name>
    <dbReference type="NCBI Taxonomy" id="37546"/>
    <lineage>
        <taxon>Eukaryota</taxon>
        <taxon>Metazoa</taxon>
        <taxon>Ecdysozoa</taxon>
        <taxon>Arthropoda</taxon>
        <taxon>Hexapoda</taxon>
        <taxon>Insecta</taxon>
        <taxon>Pterygota</taxon>
        <taxon>Neoptera</taxon>
        <taxon>Endopterygota</taxon>
        <taxon>Diptera</taxon>
        <taxon>Brachycera</taxon>
        <taxon>Muscomorpha</taxon>
        <taxon>Hippoboscoidea</taxon>
        <taxon>Glossinidae</taxon>
        <taxon>Glossina</taxon>
    </lineage>
</organism>
<dbReference type="PhylomeDB" id="A0A1B0GDE9"/>
<accession>A0A1B0GDE9</accession>
<dbReference type="EnsemblMetazoa" id="GMOY011324-RA">
    <property type="protein sequence ID" value="GMOY011324-PA"/>
    <property type="gene ID" value="GMOY011324"/>
</dbReference>
<dbReference type="EMBL" id="CCAG010011867">
    <property type="status" value="NOT_ANNOTATED_CDS"/>
    <property type="molecule type" value="Genomic_DNA"/>
</dbReference>
<dbReference type="EMBL" id="CCAG010011868">
    <property type="status" value="NOT_ANNOTATED_CDS"/>
    <property type="molecule type" value="Genomic_DNA"/>
</dbReference>
<dbReference type="GO" id="GO:0008270">
    <property type="term" value="F:zinc ion binding"/>
    <property type="evidence" value="ECO:0007669"/>
    <property type="project" value="UniProtKB-KW"/>
</dbReference>
<dbReference type="SUPFAM" id="SSF57903">
    <property type="entry name" value="FYVE/PHD zinc finger"/>
    <property type="match status" value="1"/>
</dbReference>
<evidence type="ECO:0000256" key="1">
    <source>
        <dbReference type="ARBA" id="ARBA00022553"/>
    </source>
</evidence>
<dbReference type="GO" id="GO:0030496">
    <property type="term" value="C:midbody"/>
    <property type="evidence" value="ECO:0007669"/>
    <property type="project" value="TreeGrafter"/>
</dbReference>
<keyword evidence="4" id="KW-0862">Zinc</keyword>
<evidence type="ECO:0000256" key="5">
    <source>
        <dbReference type="PROSITE-ProRule" id="PRU00091"/>
    </source>
</evidence>
<keyword evidence="3 5" id="KW-0863">Zinc-finger</keyword>
<keyword evidence="2" id="KW-0479">Metal-binding</keyword>
<keyword evidence="8" id="KW-1185">Reference proteome</keyword>
<keyword evidence="1" id="KW-0597">Phosphoprotein</keyword>
<sequence length="2764" mass="320777">MVENYLLLLTSKDREAVQNYLQRLTSNDSAVMKYQKLLIDILKENPYPVIQVLLLNWSTHKEQMKSVLLQALEQLLEDVLAKKFLDKFLIYLIESPAEIFENLSENSKNNLKCILLEASRKSEFYLCLLSHKDENLVSDIVKLLKDTIWQNYQQPLPSAEYILYQAMEKKQHFITLIIKNLNEFKHLPNELRFQFLILRLIDKFSNYNQELAEIISLMPLIEELDLSKLPEDYQPVYEHFFKKFEILLNICNFIQRQAECRDCMQIRNVLETNSILEMIVKWRLKGSYAELKNFLVNAYERENNSLLDKELNVFNYYYCLTIIYDLITDTATNEKEKDLFTRKVQLLTVFLRQQRDLESLCQLLEDITQMVFLRYDVMNTESITIQKNNRKSSDTSYTDGDDEHIDKPYKRALKSISKPTSGNFLCRGKVLYQIFNFLKIFITKKLHSDFYKMASKELQKRFQNILDYINHILWKYDIVENLQQGLNNANKAKLGVLQLREEKIFQLIKPHKIAMEKDTSDEDDGDNQIFENSQSHYFSRVSRRKANKKYRRATFSGTINTHTEDALTLKQSRARAKTLVNTLLSNGDEKFKSATKFNVNLIMERSIIPKILGTPEQLVITAMSLKNFNEAKRIIENFNLQTTSLNIDINHVEQQQQIRQKLLAIYESYQETEQHLENMAEPTTVEQIRSVAAKGFEVSKIISIIDQFAQAQRIQQPDYVKQLLNKHKHNAQYRFLQQFDVANLNAITICDLVLTLPLNRDITTSVLMIIKRQQTVTSHFLEDTLNESSQFGPLKLLENLCDCLRLLPDKTLKDLLSNNTYSLRPHLVAKELEREEIFKEVFHKESAQLQQIDDLKSLTPQFQKLNSNFKYHQRFSAYMNHLNRLVKLRYPSNEHRIDDLLKIDPCDIIGDLIFVCNLTPLEIENNVFALNLNLVHIIALNICPEIIDRKRIESKRSLPSQKLETIYNYISHHNTLLSFLLKAINHPTADHFTNSEVLRRFLNLSEIEKLSILYDGNKVITALRSDHINEKLLDGTISKFAQMELMELEMGLQDDLILQLIADDPKNIYLATKVSDIELRAQLIQDNFTKIATTRLAKELIETTLQHRNAGLKIPPMLRDQLEVTLADITIYAKVSEVMQFETWPQAYDFGLKTPNTILGRLLHLHLYSLCYEWCKVVKLAENFKAQHKAFLSALLEALLTLTDRNADDDDKNDDNDDDVDVACVERCEDKKGNNFQYLLWILETFPTNICLEFWATNKDKLRSLYLLNYAVTYMEKYDVNGSENYRNYQISLLIFRHLMPRVRQEFWNLIKFPLLIIEQLIMNTKFELLNKILQTVRKELKPPERLNEAKGTTSSLCPFCFDKHGHIYDIRSKSDHKTSFQLGASNEGINTTAFILLNFNLYQTDHLITNDCIDLLLRIYATKALDYHVFDVNSNSEPCSQSTTDTQQSLDSRFLNLSEIEKLSILYDGNKVITALRSDHINEKLLDGTISKFEQMELMELEMGLQEIKIKKSKRLDDLILQLIADDPKNIYLATKVSDIELRAQLIQDNFTKIATTRLAKELIETTLQHRNAGLKIPPMLRDQLEVTLADITIYAKVSEVMQFETWPQAYDFGLKTPNTILGRLLHLHLYSLCYEWCKVVKLAENFKAQHKAFLSALLEALLTLTDRNADDDDKNDDNDDDVDVACVERCEDKKGNNFQYLLWILETFPTNICLEFWATNKDKLRSLYLLNYAVTYMEKYDVNGSENYRNYQISLLIFRHLMPRVRQEFWNLIKFPLLIIEQLIMNTKFELLNKILQTVRKELKPPERLNEAKGTTSSLCPFCFDKHGHIYDIRSKSDHKTSFQLGASNEGINTTAFILLNFNLYQTDHLITNDCIDLLLRIYATKALDYHVFDVNSNSEPCSQSTTDTQQSLDSLCGAFQMPKHAPNRLEWVRDEDASHCMCCRRAAFTMLMRRHHCRRCGRVVCFACSTQRMRIPEIYEDVDVRICNDCYRCSEDINQRKACRNSTEDVVNIPVKVRQPFIERFKWKLSGNITHDKLLREEFCYEHSPSVALCLSILEYHEDKQKAVNLLLYHCRKLENLMIPNPEVDYELVAKMMNCLAVAAKVRGAPAEVETILEHSEIIISVVQNGCESLIPRDPLNLRKLADSLLQAERWDLALEVHLKCGFPTAGVMAAHGLSCLKAGCFNTAREKFLHCMTKLTDTTFNTTICKYIFGSLMKAVNNNSLSADIPFIKRPQHGPPLLREILKLIESLPLSKPQPETLQRASIIRNSSSSLVSLLSLKRKDNFVKRIPEPALNILNTLSSLKRITKGQYSLYDSSIGNRQQILKQSRCFDECIYYVLTYGSHADIVQFLMKHDELKYALNYYLIQKLESEIFVQFIYMESLKSGQVSQLIKQLQEYDERLIIWRPTLLHTCRCLETQKMYNSLYQLQILLQDPIRASMTCVKFYTMNCDSFQQQHGNAQHLRNAHLHLQSELELMQWENINADSIRSSKSINSNRRSSVSSNSSTPCSGNNFFLQMDARSLNAHINTILRQLDVAKFLAKCEMENSKEDVSGAGGGLITEKILKKIRLESSKTLPTLFDNTPEKIQICLLILLCGKNIEEGFGLVYRIIQDYKLTSLKIFASAAKYLARNQRLAEVDNLLSCITSNNGVSSQDIDEILIVAINSAINTHESDVKTMLDNLTKRIHSIELRISSHIFIGQLKSAYLLANKYERLGDIRKILRQAEATNQIHIKKLCEKKLQMSCTQQQQQQQQQHQT</sequence>
<reference evidence="7" key="1">
    <citation type="submission" date="2020-05" db="UniProtKB">
        <authorList>
            <consortium name="EnsemblMetazoa"/>
        </authorList>
    </citation>
    <scope>IDENTIFICATION</scope>
    <source>
        <strain evidence="7">Yale</strain>
    </source>
</reference>
<dbReference type="InterPro" id="IPR013083">
    <property type="entry name" value="Znf_RING/FYVE/PHD"/>
</dbReference>